<protein>
    <recommendedName>
        <fullName evidence="2">AAA+ ATPase domain-containing protein</fullName>
    </recommendedName>
</protein>
<dbReference type="Gene3D" id="3.40.50.300">
    <property type="entry name" value="P-loop containing nucleotide triphosphate hydrolases"/>
    <property type="match status" value="1"/>
</dbReference>
<dbReference type="GO" id="GO:0005524">
    <property type="term" value="F:ATP binding"/>
    <property type="evidence" value="ECO:0007669"/>
    <property type="project" value="InterPro"/>
</dbReference>
<dbReference type="InterPro" id="IPR027417">
    <property type="entry name" value="P-loop_NTPase"/>
</dbReference>
<dbReference type="InterPro" id="IPR003959">
    <property type="entry name" value="ATPase_AAA_core"/>
</dbReference>
<dbReference type="GO" id="GO:0016887">
    <property type="term" value="F:ATP hydrolysis activity"/>
    <property type="evidence" value="ECO:0007669"/>
    <property type="project" value="InterPro"/>
</dbReference>
<dbReference type="PANTHER" id="PTHR43718">
    <property type="entry name" value="LON PROTEASE"/>
    <property type="match status" value="1"/>
</dbReference>
<proteinExistence type="predicted"/>
<feature type="compositionally biased region" description="Basic and acidic residues" evidence="1">
    <location>
        <begin position="1"/>
        <end position="18"/>
    </location>
</feature>
<sequence length="448" mass="51650">MPKRQLQEDRAADSEDEKRKKRRRPSEEVLWIPEIISKPVEPSIKLSKAELQFFRGLTPDLQEDLNRKMERYKLYSSYETEFPLRLRILSLPISDYTKSSVLKKLKALEEDGNESYKLRNWIDSFLKIPFGKTIPLPVTLESGREKCSKFMRQSRQYLDDAVYGMVPAKTQIMQVLAQWVTNPDSMGNVIALHGPAGVGKTSIAKYGISKALQRPFQFFSLGGASDVSTYVGHSYTYEGSMWGRIVDALMQHGCSNPVMYFDELDKISGTPHGEEIASMLIHLTDRTQNSQFHDRYFAGIDIDVSQCLFVFSFNDINLVNPILRDRMQVVHCGGYSEIEKQVILKDYVWPSILKNLKFSPDDVILGESYKFMVREFSAKEQGIRTLIRCAETILTRLNILRIADEETTSEYKFFIPVQFPLTLSDSIIKKLMTGIEYREPELWKTMYT</sequence>
<reference evidence="3" key="1">
    <citation type="journal article" date="2020" name="Nature">
        <title>Giant virus diversity and host interactions through global metagenomics.</title>
        <authorList>
            <person name="Schulz F."/>
            <person name="Roux S."/>
            <person name="Paez-Espino D."/>
            <person name="Jungbluth S."/>
            <person name="Walsh D.A."/>
            <person name="Denef V.J."/>
            <person name="McMahon K.D."/>
            <person name="Konstantinidis K.T."/>
            <person name="Eloe-Fadrosh E.A."/>
            <person name="Kyrpides N.C."/>
            <person name="Woyke T."/>
        </authorList>
    </citation>
    <scope>NUCLEOTIDE SEQUENCE</scope>
    <source>
        <strain evidence="3">GVMAG-M-3300023179-99</strain>
    </source>
</reference>
<feature type="region of interest" description="Disordered" evidence="1">
    <location>
        <begin position="1"/>
        <end position="26"/>
    </location>
</feature>
<dbReference type="GO" id="GO:0006515">
    <property type="term" value="P:protein quality control for misfolded or incompletely synthesized proteins"/>
    <property type="evidence" value="ECO:0007669"/>
    <property type="project" value="TreeGrafter"/>
</dbReference>
<dbReference type="AlphaFoldDB" id="A0A6C0HGK3"/>
<dbReference type="InterPro" id="IPR027065">
    <property type="entry name" value="Lon_Prtase"/>
</dbReference>
<dbReference type="SMART" id="SM00382">
    <property type="entry name" value="AAA"/>
    <property type="match status" value="1"/>
</dbReference>
<organism evidence="3">
    <name type="scientific">viral metagenome</name>
    <dbReference type="NCBI Taxonomy" id="1070528"/>
    <lineage>
        <taxon>unclassified sequences</taxon>
        <taxon>metagenomes</taxon>
        <taxon>organismal metagenomes</taxon>
    </lineage>
</organism>
<feature type="domain" description="AAA+ ATPase" evidence="2">
    <location>
        <begin position="186"/>
        <end position="333"/>
    </location>
</feature>
<name>A0A6C0HGK3_9ZZZZ</name>
<dbReference type="SUPFAM" id="SSF52540">
    <property type="entry name" value="P-loop containing nucleoside triphosphate hydrolases"/>
    <property type="match status" value="1"/>
</dbReference>
<evidence type="ECO:0000259" key="2">
    <source>
        <dbReference type="SMART" id="SM00382"/>
    </source>
</evidence>
<dbReference type="Gene3D" id="1.10.8.60">
    <property type="match status" value="1"/>
</dbReference>
<dbReference type="GO" id="GO:0004176">
    <property type="term" value="F:ATP-dependent peptidase activity"/>
    <property type="evidence" value="ECO:0007669"/>
    <property type="project" value="InterPro"/>
</dbReference>
<evidence type="ECO:0000313" key="3">
    <source>
        <dbReference type="EMBL" id="QHT79256.1"/>
    </source>
</evidence>
<evidence type="ECO:0000256" key="1">
    <source>
        <dbReference type="SAM" id="MobiDB-lite"/>
    </source>
</evidence>
<dbReference type="Pfam" id="PF00004">
    <property type="entry name" value="AAA"/>
    <property type="match status" value="1"/>
</dbReference>
<dbReference type="EMBL" id="MN739947">
    <property type="protein sequence ID" value="QHT79256.1"/>
    <property type="molecule type" value="Genomic_DNA"/>
</dbReference>
<dbReference type="PANTHER" id="PTHR43718:SF2">
    <property type="entry name" value="LON PROTEASE HOMOLOG, MITOCHONDRIAL"/>
    <property type="match status" value="1"/>
</dbReference>
<accession>A0A6C0HGK3</accession>
<dbReference type="InterPro" id="IPR003593">
    <property type="entry name" value="AAA+_ATPase"/>
</dbReference>
<dbReference type="GO" id="GO:0004252">
    <property type="term" value="F:serine-type endopeptidase activity"/>
    <property type="evidence" value="ECO:0007669"/>
    <property type="project" value="InterPro"/>
</dbReference>